<evidence type="ECO:0000256" key="3">
    <source>
        <dbReference type="SAM" id="MobiDB-lite"/>
    </source>
</evidence>
<gene>
    <name evidence="4" type="primary">YPI1</name>
    <name evidence="4" type="ORF">IWW36_004383</name>
</gene>
<evidence type="ECO:0000256" key="1">
    <source>
        <dbReference type="ARBA" id="ARBA00005605"/>
    </source>
</evidence>
<dbReference type="EMBL" id="JANBUW010000555">
    <property type="protein sequence ID" value="KAJ2846374.1"/>
    <property type="molecule type" value="Genomic_DNA"/>
</dbReference>
<proteinExistence type="inferred from homology"/>
<dbReference type="OrthoDB" id="307488at2759"/>
<dbReference type="InterPro" id="IPR011107">
    <property type="entry name" value="PPI_Ypi1"/>
</dbReference>
<dbReference type="GO" id="GO:0005634">
    <property type="term" value="C:nucleus"/>
    <property type="evidence" value="ECO:0007669"/>
    <property type="project" value="UniProtKB-SubCell"/>
</dbReference>
<sequence length="119" mass="13043">MSRDSRGVTASPAPSAAGSQTVVVGQEQPAGILHLRGSSSSNSTHIQPAHSTAAPRPRVQWTSDTVDNEHMGKKKSKVCCIYHRQRRFDESDSSCDSASCDSDSDGPNDYERMRPRRRQ</sequence>
<keyword evidence="2" id="KW-0539">Nucleus</keyword>
<name>A0A9W8I8E9_9FUNG</name>
<reference evidence="4" key="1">
    <citation type="submission" date="2022-07" db="EMBL/GenBank/DDBJ databases">
        <title>Phylogenomic reconstructions and comparative analyses of Kickxellomycotina fungi.</title>
        <authorList>
            <person name="Reynolds N.K."/>
            <person name="Stajich J.E."/>
            <person name="Barry K."/>
            <person name="Grigoriev I.V."/>
            <person name="Crous P."/>
            <person name="Smith M.E."/>
        </authorList>
    </citation>
    <scope>NUCLEOTIDE SEQUENCE</scope>
    <source>
        <strain evidence="4">NRRL 1566</strain>
    </source>
</reference>
<comment type="similarity">
    <text evidence="1 2">Belongs to the YPI1 family.</text>
</comment>
<protein>
    <recommendedName>
        <fullName evidence="2">Type 1 phosphatases regulator</fullName>
    </recommendedName>
</protein>
<dbReference type="Proteomes" id="UP001139887">
    <property type="component" value="Unassembled WGS sequence"/>
</dbReference>
<evidence type="ECO:0000313" key="5">
    <source>
        <dbReference type="Proteomes" id="UP001139887"/>
    </source>
</evidence>
<dbReference type="GO" id="GO:0004865">
    <property type="term" value="F:protein serine/threonine phosphatase inhibitor activity"/>
    <property type="evidence" value="ECO:0007669"/>
    <property type="project" value="UniProtKB-UniRule"/>
</dbReference>
<dbReference type="AlphaFoldDB" id="A0A9W8I8E9"/>
<comment type="function">
    <text evidence="2">Regulator of type 1 phosphatases which maintains protein phosphatase activity under strict control.</text>
</comment>
<dbReference type="GO" id="GO:0008157">
    <property type="term" value="F:protein phosphatase 1 binding"/>
    <property type="evidence" value="ECO:0007669"/>
    <property type="project" value="TreeGrafter"/>
</dbReference>
<comment type="subcellular location">
    <subcellularLocation>
        <location evidence="2">Nucleus</location>
    </subcellularLocation>
</comment>
<comment type="caution">
    <text evidence="4">The sequence shown here is derived from an EMBL/GenBank/DDBJ whole genome shotgun (WGS) entry which is preliminary data.</text>
</comment>
<feature type="region of interest" description="Disordered" evidence="3">
    <location>
        <begin position="1"/>
        <end position="119"/>
    </location>
</feature>
<keyword evidence="5" id="KW-1185">Reference proteome</keyword>
<dbReference type="Pfam" id="PF07491">
    <property type="entry name" value="PPI_Ypi1"/>
    <property type="match status" value="1"/>
</dbReference>
<organism evidence="4 5">
    <name type="scientific">Coemansia brasiliensis</name>
    <dbReference type="NCBI Taxonomy" id="2650707"/>
    <lineage>
        <taxon>Eukaryota</taxon>
        <taxon>Fungi</taxon>
        <taxon>Fungi incertae sedis</taxon>
        <taxon>Zoopagomycota</taxon>
        <taxon>Kickxellomycotina</taxon>
        <taxon>Kickxellomycetes</taxon>
        <taxon>Kickxellales</taxon>
        <taxon>Kickxellaceae</taxon>
        <taxon>Coemansia</taxon>
    </lineage>
</organism>
<feature type="compositionally biased region" description="Polar residues" evidence="3">
    <location>
        <begin position="37"/>
        <end position="50"/>
    </location>
</feature>
<evidence type="ECO:0000256" key="2">
    <source>
        <dbReference type="RuleBase" id="RU367162"/>
    </source>
</evidence>
<dbReference type="PANTHER" id="PTHR20835">
    <property type="entry name" value="E3 UBIQUITIN-PROTEIN LIGASE PPP1R11-RELATED"/>
    <property type="match status" value="1"/>
</dbReference>
<dbReference type="PANTHER" id="PTHR20835:SF0">
    <property type="entry name" value="E3 UBIQUITIN-PROTEIN LIGASE PPP1R11"/>
    <property type="match status" value="1"/>
</dbReference>
<evidence type="ECO:0000313" key="4">
    <source>
        <dbReference type="EMBL" id="KAJ2846374.1"/>
    </source>
</evidence>
<accession>A0A9W8I8E9</accession>